<evidence type="ECO:0000256" key="1">
    <source>
        <dbReference type="ARBA" id="ARBA00022536"/>
    </source>
</evidence>
<organism evidence="2 3">
    <name type="scientific">Candidula unifasciata</name>
    <dbReference type="NCBI Taxonomy" id="100452"/>
    <lineage>
        <taxon>Eukaryota</taxon>
        <taxon>Metazoa</taxon>
        <taxon>Spiralia</taxon>
        <taxon>Lophotrochozoa</taxon>
        <taxon>Mollusca</taxon>
        <taxon>Gastropoda</taxon>
        <taxon>Heterobranchia</taxon>
        <taxon>Euthyneura</taxon>
        <taxon>Panpulmonata</taxon>
        <taxon>Eupulmonata</taxon>
        <taxon>Stylommatophora</taxon>
        <taxon>Helicina</taxon>
        <taxon>Helicoidea</taxon>
        <taxon>Geomitridae</taxon>
        <taxon>Candidula</taxon>
    </lineage>
</organism>
<dbReference type="EMBL" id="CAJHNH020000046">
    <property type="protein sequence ID" value="CAG5114847.1"/>
    <property type="molecule type" value="Genomic_DNA"/>
</dbReference>
<dbReference type="Gene3D" id="2.170.300.10">
    <property type="entry name" value="Tie2 ligand-binding domain superfamily"/>
    <property type="match status" value="1"/>
</dbReference>
<protein>
    <submittedName>
        <fullName evidence="2">Uncharacterized protein</fullName>
    </submittedName>
</protein>
<accession>A0A8S3YCX1</accession>
<keyword evidence="3" id="KW-1185">Reference proteome</keyword>
<evidence type="ECO:0000313" key="2">
    <source>
        <dbReference type="EMBL" id="CAG5114847.1"/>
    </source>
</evidence>
<proteinExistence type="predicted"/>
<dbReference type="GO" id="GO:0005044">
    <property type="term" value="F:scavenger receptor activity"/>
    <property type="evidence" value="ECO:0007669"/>
    <property type="project" value="InterPro"/>
</dbReference>
<dbReference type="OrthoDB" id="10252017at2759"/>
<dbReference type="PANTHER" id="PTHR24043">
    <property type="entry name" value="SCAVENGER RECEPTOR CLASS F"/>
    <property type="match status" value="1"/>
</dbReference>
<dbReference type="Proteomes" id="UP000678393">
    <property type="component" value="Unassembled WGS sequence"/>
</dbReference>
<feature type="non-terminal residue" evidence="2">
    <location>
        <position position="234"/>
    </location>
</feature>
<dbReference type="AlphaFoldDB" id="A0A8S3YCX1"/>
<evidence type="ECO:0000313" key="3">
    <source>
        <dbReference type="Proteomes" id="UP000678393"/>
    </source>
</evidence>
<dbReference type="InterPro" id="IPR042635">
    <property type="entry name" value="MEGF10/SREC1/2-like"/>
</dbReference>
<name>A0A8S3YCX1_9EUPU</name>
<dbReference type="PANTHER" id="PTHR24043:SF8">
    <property type="entry name" value="EGF-LIKE DOMAIN-CONTAINING PROTEIN"/>
    <property type="match status" value="1"/>
</dbReference>
<sequence length="234" mass="25123">SICEKGKYGFDCHRDCRCRVNEHCTVSTGLCPSGCTTGYRGLECALSCRIDTYGEGCNSSCTDNCLQPNRTDTTSCNHITGMCLYGCRQVGFTGSHCTQECGKGTYGQGCQEECSQECVASRNPLESSCDHVNGSCLYGCQSGYIGVTCVDKCPTGKFGVGCKQSCSDRCAHSNNPSTSSCYHVDGICRFGCEHGATGAFCSDVSFALYSEDSGHREHICGCRLDFLHPLLPVH</sequence>
<comment type="caution">
    <text evidence="2">The sequence shown here is derived from an EMBL/GenBank/DDBJ whole genome shotgun (WGS) entry which is preliminary data.</text>
</comment>
<reference evidence="2" key="1">
    <citation type="submission" date="2021-04" db="EMBL/GenBank/DDBJ databases">
        <authorList>
            <consortium name="Molecular Ecology Group"/>
        </authorList>
    </citation>
    <scope>NUCLEOTIDE SEQUENCE</scope>
</reference>
<gene>
    <name evidence="2" type="ORF">CUNI_LOCUS405</name>
</gene>
<keyword evidence="1" id="KW-0245">EGF-like domain</keyword>